<keyword evidence="2" id="KW-1185">Reference proteome</keyword>
<proteinExistence type="predicted"/>
<evidence type="ECO:0000313" key="1">
    <source>
        <dbReference type="EMBL" id="EME36889.1"/>
    </source>
</evidence>
<sequence>MKSIARVPDDASIPRRIPILIANLLIALREGFEASLIIGILVAYGNVQDLVRAQDPDLADEIEGGFGDGNALIDAQATGEDADGNPNYPSYADIAAVQEDATGEAPTEKDYTETQRDFSDAVNGLSEVAGTVLH</sequence>
<organism evidence="1 2">
    <name type="scientific">Kocuria palustris PEL</name>
    <dbReference type="NCBI Taxonomy" id="1236550"/>
    <lineage>
        <taxon>Bacteria</taxon>
        <taxon>Bacillati</taxon>
        <taxon>Actinomycetota</taxon>
        <taxon>Actinomycetes</taxon>
        <taxon>Micrococcales</taxon>
        <taxon>Micrococcaceae</taxon>
        <taxon>Kocuria</taxon>
    </lineage>
</organism>
<dbReference type="Proteomes" id="UP000009877">
    <property type="component" value="Unassembled WGS sequence"/>
</dbReference>
<dbReference type="AlphaFoldDB" id="M2YE68"/>
<gene>
    <name evidence="1" type="ORF">C884_02249</name>
</gene>
<accession>M2YE68</accession>
<reference evidence="1 2" key="1">
    <citation type="journal article" date="2014" name="Genome Announc.">
        <title>Draft Genome Sequence of Kocuria palustris PEL.</title>
        <authorList>
            <person name="Sharma G."/>
            <person name="Khatri I."/>
            <person name="Subramanian S."/>
        </authorList>
    </citation>
    <scope>NUCLEOTIDE SEQUENCE [LARGE SCALE GENOMIC DNA]</scope>
    <source>
        <strain evidence="1 2">PEL</strain>
    </source>
</reference>
<protein>
    <submittedName>
        <fullName evidence="1">Uncharacterized protein</fullName>
    </submittedName>
</protein>
<dbReference type="RefSeq" id="WP_006214278.1">
    <property type="nucleotide sequence ID" value="NZ_ANHZ02000007.1"/>
</dbReference>
<name>M2YE68_9MICC</name>
<comment type="caution">
    <text evidence="1">The sequence shown here is derived from an EMBL/GenBank/DDBJ whole genome shotgun (WGS) entry which is preliminary data.</text>
</comment>
<evidence type="ECO:0000313" key="2">
    <source>
        <dbReference type="Proteomes" id="UP000009877"/>
    </source>
</evidence>
<dbReference type="STRING" id="71999.KPaMU14_12190"/>
<dbReference type="EMBL" id="ANHZ02000007">
    <property type="protein sequence ID" value="EME36889.1"/>
    <property type="molecule type" value="Genomic_DNA"/>
</dbReference>